<dbReference type="RefSeq" id="XP_049260721.1">
    <property type="nucleotide sequence ID" value="XM_049410129.1"/>
</dbReference>
<dbReference type="Proteomes" id="UP000694255">
    <property type="component" value="Unassembled WGS sequence"/>
</dbReference>
<dbReference type="EMBL" id="JAGSYN010000288">
    <property type="protein sequence ID" value="KAG7660487.1"/>
    <property type="molecule type" value="Genomic_DNA"/>
</dbReference>
<evidence type="ECO:0000313" key="1">
    <source>
        <dbReference type="EMBL" id="KAG7660487.1"/>
    </source>
</evidence>
<reference evidence="1 2" key="1">
    <citation type="journal article" date="2021" name="DNA Res.">
        <title>Genome analysis of Candida subhashii reveals its hybrid nature and dual mitochondrial genome conformations.</title>
        <authorList>
            <person name="Mixao V."/>
            <person name="Hegedusova E."/>
            <person name="Saus E."/>
            <person name="Pryszcz L.P."/>
            <person name="Cillingova A."/>
            <person name="Nosek J."/>
            <person name="Gabaldon T."/>
        </authorList>
    </citation>
    <scope>NUCLEOTIDE SEQUENCE [LARGE SCALE GENOMIC DNA]</scope>
    <source>
        <strain evidence="1 2">CBS 10753</strain>
    </source>
</reference>
<evidence type="ECO:0000313" key="2">
    <source>
        <dbReference type="Proteomes" id="UP000694255"/>
    </source>
</evidence>
<keyword evidence="2" id="KW-1185">Reference proteome</keyword>
<dbReference type="AlphaFoldDB" id="A0A8J5QEA9"/>
<name>A0A8J5QEA9_9ASCO</name>
<gene>
    <name evidence="1" type="ORF">J8A68_006001</name>
</gene>
<dbReference type="GeneID" id="73472800"/>
<feature type="non-terminal residue" evidence="1">
    <location>
        <position position="1"/>
    </location>
</feature>
<organism evidence="1 2">
    <name type="scientific">[Candida] subhashii</name>
    <dbReference type="NCBI Taxonomy" id="561895"/>
    <lineage>
        <taxon>Eukaryota</taxon>
        <taxon>Fungi</taxon>
        <taxon>Dikarya</taxon>
        <taxon>Ascomycota</taxon>
        <taxon>Saccharomycotina</taxon>
        <taxon>Pichiomycetes</taxon>
        <taxon>Debaryomycetaceae</taxon>
        <taxon>Spathaspora</taxon>
    </lineage>
</organism>
<proteinExistence type="predicted"/>
<protein>
    <submittedName>
        <fullName evidence="1">Uncharacterized protein</fullName>
    </submittedName>
</protein>
<accession>A0A8J5QEA9</accession>
<sequence length="145" mass="17506">AYGEGFQEPEFHDWYFVPRLNLWIKKHDLIPVFNPDDITSNGKVNKEKLLYKVQRMTDEEVLNLLENDEILVEYYLTKDLNELHSKEMTFLFDKLGRDNLLLGEDEQAMKEYHELSRPFNFKKPLKKSLYSYEQSIERRAKERNN</sequence>
<comment type="caution">
    <text evidence="1">The sequence shown here is derived from an EMBL/GenBank/DDBJ whole genome shotgun (WGS) entry which is preliminary data.</text>
</comment>